<dbReference type="EMBL" id="QGTQ01000003">
    <property type="protein sequence ID" value="PWW06303.1"/>
    <property type="molecule type" value="Genomic_DNA"/>
</dbReference>
<keyword evidence="2" id="KW-1185">Reference proteome</keyword>
<dbReference type="RefSeq" id="WP_110042985.1">
    <property type="nucleotide sequence ID" value="NZ_CP054609.1"/>
</dbReference>
<name>A0A2V2YXD4_9BACL</name>
<protein>
    <submittedName>
        <fullName evidence="1">Uncharacterized protein</fullName>
    </submittedName>
</protein>
<dbReference type="AlphaFoldDB" id="A0A2V2YXD4"/>
<reference evidence="1 2" key="1">
    <citation type="submission" date="2018-05" db="EMBL/GenBank/DDBJ databases">
        <title>Genomic Encyclopedia of Type Strains, Phase III (KMG-III): the genomes of soil and plant-associated and newly described type strains.</title>
        <authorList>
            <person name="Whitman W."/>
        </authorList>
    </citation>
    <scope>NUCLEOTIDE SEQUENCE [LARGE SCALE GENOMIC DNA]</scope>
    <source>
        <strain evidence="1 2">CECT 5696</strain>
    </source>
</reference>
<evidence type="ECO:0000313" key="1">
    <source>
        <dbReference type="EMBL" id="PWW06303.1"/>
    </source>
</evidence>
<comment type="caution">
    <text evidence="1">The sequence shown here is derived from an EMBL/GenBank/DDBJ whole genome shotgun (WGS) entry which is preliminary data.</text>
</comment>
<accession>A0A2V2YXD4</accession>
<sequence length="71" mass="7577">MHINITAMIKDGGSQIVKVTPHMLRKLAVAIQQKGSEIIHMQSGSAEVVGFLVQGSQVGERVIILGKGDPQ</sequence>
<evidence type="ECO:0000313" key="2">
    <source>
        <dbReference type="Proteomes" id="UP000246635"/>
    </source>
</evidence>
<dbReference type="OrthoDB" id="2671673at2"/>
<gene>
    <name evidence="1" type="ORF">DFQ01_103205</name>
</gene>
<dbReference type="Proteomes" id="UP000246635">
    <property type="component" value="Unassembled WGS sequence"/>
</dbReference>
<organism evidence="1 2">
    <name type="scientific">Paenibacillus cellulosilyticus</name>
    <dbReference type="NCBI Taxonomy" id="375489"/>
    <lineage>
        <taxon>Bacteria</taxon>
        <taxon>Bacillati</taxon>
        <taxon>Bacillota</taxon>
        <taxon>Bacilli</taxon>
        <taxon>Bacillales</taxon>
        <taxon>Paenibacillaceae</taxon>
        <taxon>Paenibacillus</taxon>
    </lineage>
</organism>
<proteinExistence type="predicted"/>